<protein>
    <submittedName>
        <fullName evidence="1">Uncharacterized protein</fullName>
    </submittedName>
</protein>
<reference evidence="1" key="2">
    <citation type="journal article" date="2015" name="Fish Shellfish Immunol.">
        <title>Early steps in the European eel (Anguilla anguilla)-Vibrio vulnificus interaction in the gills: Role of the RtxA13 toxin.</title>
        <authorList>
            <person name="Callol A."/>
            <person name="Pajuelo D."/>
            <person name="Ebbesson L."/>
            <person name="Teles M."/>
            <person name="MacKenzie S."/>
            <person name="Amaro C."/>
        </authorList>
    </citation>
    <scope>NUCLEOTIDE SEQUENCE</scope>
</reference>
<proteinExistence type="predicted"/>
<sequence>MDGLMDFSSHG</sequence>
<name>A0A0E9VNE1_ANGAN</name>
<reference evidence="1" key="1">
    <citation type="submission" date="2014-11" db="EMBL/GenBank/DDBJ databases">
        <authorList>
            <person name="Amaro Gonzalez C."/>
        </authorList>
    </citation>
    <scope>NUCLEOTIDE SEQUENCE</scope>
</reference>
<dbReference type="EMBL" id="GBXM01029662">
    <property type="protein sequence ID" value="JAH78915.1"/>
    <property type="molecule type" value="Transcribed_RNA"/>
</dbReference>
<organism evidence="1">
    <name type="scientific">Anguilla anguilla</name>
    <name type="common">European freshwater eel</name>
    <name type="synonym">Muraena anguilla</name>
    <dbReference type="NCBI Taxonomy" id="7936"/>
    <lineage>
        <taxon>Eukaryota</taxon>
        <taxon>Metazoa</taxon>
        <taxon>Chordata</taxon>
        <taxon>Craniata</taxon>
        <taxon>Vertebrata</taxon>
        <taxon>Euteleostomi</taxon>
        <taxon>Actinopterygii</taxon>
        <taxon>Neopterygii</taxon>
        <taxon>Teleostei</taxon>
        <taxon>Anguilliformes</taxon>
        <taxon>Anguillidae</taxon>
        <taxon>Anguilla</taxon>
    </lineage>
</organism>
<accession>A0A0E9VNE1</accession>
<evidence type="ECO:0000313" key="1">
    <source>
        <dbReference type="EMBL" id="JAH78915.1"/>
    </source>
</evidence>